<dbReference type="Proteomes" id="UP000030645">
    <property type="component" value="Unassembled WGS sequence"/>
</dbReference>
<protein>
    <submittedName>
        <fullName evidence="3">Uncharacterized protein</fullName>
    </submittedName>
</protein>
<keyword evidence="2" id="KW-0732">Signal</keyword>
<name>W9RI79_9ROSA</name>
<sequence>MAHVSRIAFFFMALAILALSATAQDNEFSPAPAPAPTIESVAGFPATFSGVFLLSSLLFSLAASLLY</sequence>
<keyword evidence="1" id="KW-0812">Transmembrane</keyword>
<evidence type="ECO:0000313" key="4">
    <source>
        <dbReference type="Proteomes" id="UP000030645"/>
    </source>
</evidence>
<keyword evidence="1" id="KW-1133">Transmembrane helix</keyword>
<dbReference type="EMBL" id="KE345064">
    <property type="protein sequence ID" value="EXB93276.1"/>
    <property type="molecule type" value="Genomic_DNA"/>
</dbReference>
<feature type="transmembrane region" description="Helical" evidence="1">
    <location>
        <begin position="47"/>
        <end position="66"/>
    </location>
</feature>
<evidence type="ECO:0000256" key="1">
    <source>
        <dbReference type="SAM" id="Phobius"/>
    </source>
</evidence>
<feature type="chain" id="PRO_5004928645" evidence="2">
    <location>
        <begin position="24"/>
        <end position="67"/>
    </location>
</feature>
<dbReference type="AlphaFoldDB" id="W9RI79"/>
<keyword evidence="1" id="KW-0472">Membrane</keyword>
<reference evidence="4" key="1">
    <citation type="submission" date="2013-01" db="EMBL/GenBank/DDBJ databases">
        <title>Draft Genome Sequence of a Mulberry Tree, Morus notabilis C.K. Schneid.</title>
        <authorList>
            <person name="He N."/>
            <person name="Zhao S."/>
        </authorList>
    </citation>
    <scope>NUCLEOTIDE SEQUENCE</scope>
</reference>
<evidence type="ECO:0000256" key="2">
    <source>
        <dbReference type="SAM" id="SignalP"/>
    </source>
</evidence>
<keyword evidence="4" id="KW-1185">Reference proteome</keyword>
<evidence type="ECO:0000313" key="3">
    <source>
        <dbReference type="EMBL" id="EXB93276.1"/>
    </source>
</evidence>
<gene>
    <name evidence="3" type="ORF">L484_015262</name>
</gene>
<feature type="signal peptide" evidence="2">
    <location>
        <begin position="1"/>
        <end position="23"/>
    </location>
</feature>
<organism evidence="3 4">
    <name type="scientific">Morus notabilis</name>
    <dbReference type="NCBI Taxonomy" id="981085"/>
    <lineage>
        <taxon>Eukaryota</taxon>
        <taxon>Viridiplantae</taxon>
        <taxon>Streptophyta</taxon>
        <taxon>Embryophyta</taxon>
        <taxon>Tracheophyta</taxon>
        <taxon>Spermatophyta</taxon>
        <taxon>Magnoliopsida</taxon>
        <taxon>eudicotyledons</taxon>
        <taxon>Gunneridae</taxon>
        <taxon>Pentapetalae</taxon>
        <taxon>rosids</taxon>
        <taxon>fabids</taxon>
        <taxon>Rosales</taxon>
        <taxon>Moraceae</taxon>
        <taxon>Moreae</taxon>
        <taxon>Morus</taxon>
    </lineage>
</organism>
<proteinExistence type="predicted"/>
<accession>W9RI79</accession>